<evidence type="ECO:0000313" key="3">
    <source>
        <dbReference type="Proteomes" id="UP001501470"/>
    </source>
</evidence>
<keyword evidence="1" id="KW-0812">Transmembrane</keyword>
<evidence type="ECO:0000313" key="2">
    <source>
        <dbReference type="EMBL" id="GAA1560338.1"/>
    </source>
</evidence>
<comment type="caution">
    <text evidence="2">The sequence shown here is derived from an EMBL/GenBank/DDBJ whole genome shotgun (WGS) entry which is preliminary data.</text>
</comment>
<dbReference type="Proteomes" id="UP001501470">
    <property type="component" value="Unassembled WGS sequence"/>
</dbReference>
<proteinExistence type="predicted"/>
<keyword evidence="1" id="KW-1133">Transmembrane helix</keyword>
<evidence type="ECO:0000256" key="1">
    <source>
        <dbReference type="SAM" id="Phobius"/>
    </source>
</evidence>
<keyword evidence="3" id="KW-1185">Reference proteome</keyword>
<sequence>MAVAVVLIGVVMSAGLWQVIRFARIWVNDPGLATVCLAIGAVVVLGPMQAHRWVAARRQDRADRFRRLTERPARHDLDGYRQLLAALRRRSPIALAQLSSRPALIDGLFFHARRGDLRRELQPFADRLRKCPNPVTRALASLHPDGHVCEAAVSAMVERPRPEYVPFLAERAVEWVEPVRRRALAGLHRMLTEQPARYRPLVARELSRFAARRHGPALAALLDQVSASRTG</sequence>
<dbReference type="EMBL" id="BAAAQD010000029">
    <property type="protein sequence ID" value="GAA1560338.1"/>
    <property type="molecule type" value="Genomic_DNA"/>
</dbReference>
<evidence type="ECO:0008006" key="4">
    <source>
        <dbReference type="Google" id="ProtNLM"/>
    </source>
</evidence>
<feature type="transmembrane region" description="Helical" evidence="1">
    <location>
        <begin position="31"/>
        <end position="48"/>
    </location>
</feature>
<name>A0ABP4NK63_9ACTN</name>
<gene>
    <name evidence="2" type="ORF">GCM10009827_096970</name>
</gene>
<keyword evidence="1" id="KW-0472">Membrane</keyword>
<reference evidence="3" key="1">
    <citation type="journal article" date="2019" name="Int. J. Syst. Evol. Microbiol.">
        <title>The Global Catalogue of Microorganisms (GCM) 10K type strain sequencing project: providing services to taxonomists for standard genome sequencing and annotation.</title>
        <authorList>
            <consortium name="The Broad Institute Genomics Platform"/>
            <consortium name="The Broad Institute Genome Sequencing Center for Infectious Disease"/>
            <person name="Wu L."/>
            <person name="Ma J."/>
        </authorList>
    </citation>
    <scope>NUCLEOTIDE SEQUENCE [LARGE SCALE GENOMIC DNA]</scope>
    <source>
        <strain evidence="3">JCM 15933</strain>
    </source>
</reference>
<accession>A0ABP4NK63</accession>
<protein>
    <recommendedName>
        <fullName evidence="4">HEAT repeat domain-containing protein</fullName>
    </recommendedName>
</protein>
<organism evidence="2 3">
    <name type="scientific">Dactylosporangium maewongense</name>
    <dbReference type="NCBI Taxonomy" id="634393"/>
    <lineage>
        <taxon>Bacteria</taxon>
        <taxon>Bacillati</taxon>
        <taxon>Actinomycetota</taxon>
        <taxon>Actinomycetes</taxon>
        <taxon>Micromonosporales</taxon>
        <taxon>Micromonosporaceae</taxon>
        <taxon>Dactylosporangium</taxon>
    </lineage>
</organism>